<dbReference type="EnsemblPlants" id="Bo9g076550.1">
    <property type="protein sequence ID" value="Bo9g076550.1"/>
    <property type="gene ID" value="Bo9g076550"/>
</dbReference>
<dbReference type="HOGENOM" id="CLU_488669_0_0_1"/>
<dbReference type="OMA" id="FPLCISK"/>
<sequence>MDEITEICGRLVVALFIGDRSVKSARERLYPCSPKSAKKNMEKAIERERVLLQHLCPSSSSHSFEALSLIQASRNWLSKLPKIPPLLCTKCIKLSPNVSLASDELGASDVSVFGSKWAQDAQFVTDRKERRKWTPTEDLVLISAWLNTSKDPVIGNEQKAIAFWKRIAFYFASSPKLVGCYEAAVKQKSSGQSEDDVMKMAHAIFFNDYKVKFTLEHAWLELRHDQKWCGVSKENLKSKRRKIDDQSAQSSTSVPVGEEEAVGRPAGVKAAKAKNKRSVSKEEGVVDFQKMWEIRERDYVMKDKLNKQKILDSLIKKIEPLTETEIALKNKLINDIFRTTEIKPKFTSGFYVFYRYAFKSRQYDERSESKSSVERFVSTPTSAGQGAVSDQDECSLPSPLVGTNQADLSSANTEGQNIAAETGRFYFPLCISKSLLKAEFQRRSAELNEQFKRKDDDVEAEYTAKNSDHTSSLRMFSNLQLELDKSQRQSEIKKNYEEEDSLLTAELKRRRAEVYEEFKRKHVDKEAEYTYSQELRPYIIFSIFSTLPNASAKIASHL</sequence>
<feature type="region of interest" description="Disordered" evidence="1">
    <location>
        <begin position="369"/>
        <end position="395"/>
    </location>
</feature>
<organism evidence="2 3">
    <name type="scientific">Brassica oleracea var. oleracea</name>
    <dbReference type="NCBI Taxonomy" id="109376"/>
    <lineage>
        <taxon>Eukaryota</taxon>
        <taxon>Viridiplantae</taxon>
        <taxon>Streptophyta</taxon>
        <taxon>Embryophyta</taxon>
        <taxon>Tracheophyta</taxon>
        <taxon>Spermatophyta</taxon>
        <taxon>Magnoliopsida</taxon>
        <taxon>eudicotyledons</taxon>
        <taxon>Gunneridae</taxon>
        <taxon>Pentapetalae</taxon>
        <taxon>rosids</taxon>
        <taxon>malvids</taxon>
        <taxon>Brassicales</taxon>
        <taxon>Brassicaceae</taxon>
        <taxon>Brassiceae</taxon>
        <taxon>Brassica</taxon>
    </lineage>
</organism>
<keyword evidence="3" id="KW-1185">Reference proteome</keyword>
<dbReference type="PANTHER" id="PTHR45023">
    <property type="match status" value="1"/>
</dbReference>
<name>A0A0D3E842_BRAOL</name>
<accession>A0A0D3E842</accession>
<protein>
    <submittedName>
        <fullName evidence="2">Uncharacterized protein</fullName>
    </submittedName>
</protein>
<dbReference type="AlphaFoldDB" id="A0A0D3E842"/>
<evidence type="ECO:0000313" key="2">
    <source>
        <dbReference type="EnsemblPlants" id="Bo9g076550.1"/>
    </source>
</evidence>
<dbReference type="Proteomes" id="UP000032141">
    <property type="component" value="Chromosome C9"/>
</dbReference>
<evidence type="ECO:0000313" key="3">
    <source>
        <dbReference type="Proteomes" id="UP000032141"/>
    </source>
</evidence>
<evidence type="ECO:0000256" key="1">
    <source>
        <dbReference type="SAM" id="MobiDB-lite"/>
    </source>
</evidence>
<dbReference type="Gramene" id="Bo9g076550.1">
    <property type="protein sequence ID" value="Bo9g076550.1"/>
    <property type="gene ID" value="Bo9g076550"/>
</dbReference>
<reference evidence="2 3" key="1">
    <citation type="journal article" date="2014" name="Genome Biol.">
        <title>Transcriptome and methylome profiling reveals relics of genome dominance in the mesopolyploid Brassica oleracea.</title>
        <authorList>
            <person name="Parkin I.A."/>
            <person name="Koh C."/>
            <person name="Tang H."/>
            <person name="Robinson S.J."/>
            <person name="Kagale S."/>
            <person name="Clarke W.E."/>
            <person name="Town C.D."/>
            <person name="Nixon J."/>
            <person name="Krishnakumar V."/>
            <person name="Bidwell S.L."/>
            <person name="Denoeud F."/>
            <person name="Belcram H."/>
            <person name="Links M.G."/>
            <person name="Just J."/>
            <person name="Clarke C."/>
            <person name="Bender T."/>
            <person name="Huebert T."/>
            <person name="Mason A.S."/>
            <person name="Pires J.C."/>
            <person name="Barker G."/>
            <person name="Moore J."/>
            <person name="Walley P.G."/>
            <person name="Manoli S."/>
            <person name="Batley J."/>
            <person name="Edwards D."/>
            <person name="Nelson M.N."/>
            <person name="Wang X."/>
            <person name="Paterson A.H."/>
            <person name="King G."/>
            <person name="Bancroft I."/>
            <person name="Chalhoub B."/>
            <person name="Sharpe A.G."/>
        </authorList>
    </citation>
    <scope>NUCLEOTIDE SEQUENCE</scope>
    <source>
        <strain evidence="2 3">cv. TO1000</strain>
    </source>
</reference>
<proteinExistence type="predicted"/>
<reference evidence="2" key="2">
    <citation type="submission" date="2015-03" db="UniProtKB">
        <authorList>
            <consortium name="EnsemblPlants"/>
        </authorList>
    </citation>
    <scope>IDENTIFICATION</scope>
</reference>
<dbReference type="STRING" id="109376.A0A0D3E842"/>
<feature type="region of interest" description="Disordered" evidence="1">
    <location>
        <begin position="240"/>
        <end position="267"/>
    </location>
</feature>
<dbReference type="PANTHER" id="PTHR45023:SF4">
    <property type="entry name" value="GLYCINE-RICH PROTEIN-RELATED"/>
    <property type="match status" value="1"/>
</dbReference>